<evidence type="ECO:0000256" key="8">
    <source>
        <dbReference type="SAM" id="Phobius"/>
    </source>
</evidence>
<sequence length="285" mass="30485">MTEKTLPALASSDSSQSTAQTTQPSSLAAPTPSTSNTATETAVPFQPETALFGNELLSSPLSSLVVPTVLGVLIFFSVVTWAALLIKGVQFSRFRRQNKQFSYQFWKSPDLVEGGQVARQSQGSLARIARVGLDVISGNDISTHRRELARKINRGERLERSLRQQILRERRVLEGGLAIVASIGSTAPFIGLFGTVWGIMEALVRIGITGEAGLDSVAGPIGHALIATGIGIGIAAAVPAVLVYNYFVRRFKLASGDMEAFAEEFYSLAQETGFSTELQHDGSGI</sequence>
<evidence type="ECO:0000256" key="5">
    <source>
        <dbReference type="ARBA" id="ARBA00023136"/>
    </source>
</evidence>
<evidence type="ECO:0000259" key="9">
    <source>
        <dbReference type="Pfam" id="PF01618"/>
    </source>
</evidence>
<feature type="region of interest" description="Disordered" evidence="7">
    <location>
        <begin position="1"/>
        <end position="41"/>
    </location>
</feature>
<name>A0ABX9ALM0_9ENTR</name>
<evidence type="ECO:0000256" key="4">
    <source>
        <dbReference type="ARBA" id="ARBA00022989"/>
    </source>
</evidence>
<proteinExistence type="inferred from homology"/>
<dbReference type="RefSeq" id="WP_222158298.1">
    <property type="nucleotide sequence ID" value="NZ_CP081864.1"/>
</dbReference>
<dbReference type="InterPro" id="IPR050790">
    <property type="entry name" value="ExbB/TolQ_transport"/>
</dbReference>
<keyword evidence="5 8" id="KW-0472">Membrane</keyword>
<dbReference type="InterPro" id="IPR002898">
    <property type="entry name" value="MotA_ExbB_proton_chnl"/>
</dbReference>
<comment type="subcellular location">
    <subcellularLocation>
        <location evidence="1">Cell membrane</location>
        <topology evidence="1">Multi-pass membrane protein</topology>
    </subcellularLocation>
    <subcellularLocation>
        <location evidence="6">Membrane</location>
        <topology evidence="6">Multi-pass membrane protein</topology>
    </subcellularLocation>
</comment>
<evidence type="ECO:0000256" key="1">
    <source>
        <dbReference type="ARBA" id="ARBA00004651"/>
    </source>
</evidence>
<evidence type="ECO:0000256" key="6">
    <source>
        <dbReference type="RuleBase" id="RU004057"/>
    </source>
</evidence>
<reference evidence="10 11" key="1">
    <citation type="submission" date="2021-08" db="EMBL/GenBank/DDBJ databases">
        <title>Culture and genomic analysis of Symbiopectobacterium purcellii sp. nov. gen. nov., isolated from the leafhopper Empoasca decipiens.</title>
        <authorList>
            <person name="Nadal-Jimenez P."/>
            <person name="Siozios S."/>
            <person name="Halliday N."/>
            <person name="Camara M."/>
            <person name="Hurst G.D.D."/>
        </authorList>
    </citation>
    <scope>NUCLEOTIDE SEQUENCE [LARGE SCALE GENOMIC DNA]</scope>
    <source>
        <strain evidence="10 11">SyEd1</strain>
    </source>
</reference>
<feature type="domain" description="MotA/TolQ/ExbB proton channel" evidence="9">
    <location>
        <begin position="150"/>
        <end position="259"/>
    </location>
</feature>
<keyword evidence="3 8" id="KW-0812">Transmembrane</keyword>
<comment type="similarity">
    <text evidence="6">Belongs to the exbB/tolQ family.</text>
</comment>
<organism evidence="10 11">
    <name type="scientific">Symbiopectobacterium purcellii</name>
    <dbReference type="NCBI Taxonomy" id="2871826"/>
    <lineage>
        <taxon>Bacteria</taxon>
        <taxon>Pseudomonadati</taxon>
        <taxon>Pseudomonadota</taxon>
        <taxon>Gammaproteobacteria</taxon>
        <taxon>Enterobacterales</taxon>
        <taxon>Enterobacteriaceae</taxon>
    </lineage>
</organism>
<evidence type="ECO:0000313" key="11">
    <source>
        <dbReference type="Proteomes" id="UP000825886"/>
    </source>
</evidence>
<evidence type="ECO:0000256" key="2">
    <source>
        <dbReference type="ARBA" id="ARBA00022475"/>
    </source>
</evidence>
<dbReference type="Proteomes" id="UP000825886">
    <property type="component" value="Chromosome"/>
</dbReference>
<feature type="transmembrane region" description="Helical" evidence="8">
    <location>
        <begin position="220"/>
        <end position="248"/>
    </location>
</feature>
<dbReference type="PANTHER" id="PTHR30625:SF3">
    <property type="entry name" value="TOL-PAL SYSTEM PROTEIN TOLQ"/>
    <property type="match status" value="1"/>
</dbReference>
<dbReference type="EMBL" id="CP081864">
    <property type="protein sequence ID" value="QZN95191.1"/>
    <property type="molecule type" value="Genomic_DNA"/>
</dbReference>
<evidence type="ECO:0000256" key="3">
    <source>
        <dbReference type="ARBA" id="ARBA00022692"/>
    </source>
</evidence>
<evidence type="ECO:0000256" key="7">
    <source>
        <dbReference type="SAM" id="MobiDB-lite"/>
    </source>
</evidence>
<keyword evidence="11" id="KW-1185">Reference proteome</keyword>
<keyword evidence="4 8" id="KW-1133">Transmembrane helix</keyword>
<feature type="transmembrane region" description="Helical" evidence="8">
    <location>
        <begin position="64"/>
        <end position="86"/>
    </location>
</feature>
<gene>
    <name evidence="10" type="ORF">K6K13_18515</name>
</gene>
<keyword evidence="6" id="KW-0653">Protein transport</keyword>
<dbReference type="PANTHER" id="PTHR30625">
    <property type="entry name" value="PROTEIN TOLQ"/>
    <property type="match status" value="1"/>
</dbReference>
<keyword evidence="2" id="KW-1003">Cell membrane</keyword>
<accession>A0ABX9ALM0</accession>
<dbReference type="Pfam" id="PF01618">
    <property type="entry name" value="MotA_ExbB"/>
    <property type="match status" value="1"/>
</dbReference>
<feature type="transmembrane region" description="Helical" evidence="8">
    <location>
        <begin position="177"/>
        <end position="200"/>
    </location>
</feature>
<keyword evidence="6" id="KW-0813">Transport</keyword>
<protein>
    <submittedName>
        <fullName evidence="10">MotA/TolQ/ExbB proton channel family protein</fullName>
    </submittedName>
</protein>
<evidence type="ECO:0000313" key="10">
    <source>
        <dbReference type="EMBL" id="QZN95191.1"/>
    </source>
</evidence>